<feature type="region of interest" description="Disordered" evidence="5">
    <location>
        <begin position="156"/>
        <end position="185"/>
    </location>
</feature>
<reference evidence="7" key="1">
    <citation type="submission" date="2022-12" db="EMBL/GenBank/DDBJ databases">
        <title>Draft genome assemblies for two species of Escallonia (Escalloniales).</title>
        <authorList>
            <person name="Chanderbali A."/>
            <person name="Dervinis C."/>
            <person name="Anghel I."/>
            <person name="Soltis D."/>
            <person name="Soltis P."/>
            <person name="Zapata F."/>
        </authorList>
    </citation>
    <scope>NUCLEOTIDE SEQUENCE</scope>
    <source>
        <strain evidence="7">UCBG64.0493</strain>
        <tissue evidence="7">Leaf</tissue>
    </source>
</reference>
<evidence type="ECO:0000313" key="7">
    <source>
        <dbReference type="EMBL" id="KAK2997074.1"/>
    </source>
</evidence>
<dbReference type="AlphaFoldDB" id="A0AA88S3A6"/>
<dbReference type="InterPro" id="IPR025265">
    <property type="entry name" value="WPP_dom"/>
</dbReference>
<sequence>MADNVEEETKVPQQELLAEEPKPVAVAKQEESPPQPQDPNTPTSMAAEAETLTLDSQPPQGQPEKVSVSFSIWPPTQRTRDAVLSRLIETLSAPSVLSKRYGVVPAEEAAAVARRVEEEAFGVAAGFASTEDDGIEILQVYSKEISRRMLDAVKSRSAAGDGAAAPESAAEAAPSEDILSVETES</sequence>
<feature type="domain" description="WPP" evidence="6">
    <location>
        <begin position="69"/>
        <end position="159"/>
    </location>
</feature>
<evidence type="ECO:0000256" key="3">
    <source>
        <dbReference type="ARBA" id="ARBA00022490"/>
    </source>
</evidence>
<evidence type="ECO:0000256" key="4">
    <source>
        <dbReference type="ARBA" id="ARBA00023242"/>
    </source>
</evidence>
<evidence type="ECO:0000256" key="2">
    <source>
        <dbReference type="ARBA" id="ARBA00004496"/>
    </source>
</evidence>
<name>A0AA88S3A6_9ASTE</name>
<dbReference type="GO" id="GO:0048527">
    <property type="term" value="P:lateral root development"/>
    <property type="evidence" value="ECO:0007669"/>
    <property type="project" value="InterPro"/>
</dbReference>
<dbReference type="GO" id="GO:0005737">
    <property type="term" value="C:cytoplasm"/>
    <property type="evidence" value="ECO:0007669"/>
    <property type="project" value="UniProtKB-SubCell"/>
</dbReference>
<dbReference type="GO" id="GO:0005634">
    <property type="term" value="C:nucleus"/>
    <property type="evidence" value="ECO:0007669"/>
    <property type="project" value="UniProtKB-SubCell"/>
</dbReference>
<organism evidence="7 8">
    <name type="scientific">Escallonia herrerae</name>
    <dbReference type="NCBI Taxonomy" id="1293975"/>
    <lineage>
        <taxon>Eukaryota</taxon>
        <taxon>Viridiplantae</taxon>
        <taxon>Streptophyta</taxon>
        <taxon>Embryophyta</taxon>
        <taxon>Tracheophyta</taxon>
        <taxon>Spermatophyta</taxon>
        <taxon>Magnoliopsida</taxon>
        <taxon>eudicotyledons</taxon>
        <taxon>Gunneridae</taxon>
        <taxon>Pentapetalae</taxon>
        <taxon>asterids</taxon>
        <taxon>campanulids</taxon>
        <taxon>Escalloniales</taxon>
        <taxon>Escalloniaceae</taxon>
        <taxon>Escallonia</taxon>
    </lineage>
</organism>
<dbReference type="Pfam" id="PF13943">
    <property type="entry name" value="WPP"/>
    <property type="match status" value="1"/>
</dbReference>
<dbReference type="PANTHER" id="PTHR34362">
    <property type="entry name" value="WPP DOMAIN-CONTAINING PROTEIN 1-RELATED"/>
    <property type="match status" value="1"/>
</dbReference>
<keyword evidence="4" id="KW-0539">Nucleus</keyword>
<dbReference type="InterPro" id="IPR044692">
    <property type="entry name" value="WPP1/2/3"/>
</dbReference>
<comment type="caution">
    <text evidence="7">The sequence shown here is derived from an EMBL/GenBank/DDBJ whole genome shotgun (WGS) entry which is preliminary data.</text>
</comment>
<gene>
    <name evidence="7" type="ORF">RJ639_025855</name>
</gene>
<accession>A0AA88S3A6</accession>
<dbReference type="EMBL" id="JAVXUP010004461">
    <property type="protein sequence ID" value="KAK2997074.1"/>
    <property type="molecule type" value="Genomic_DNA"/>
</dbReference>
<evidence type="ECO:0000256" key="1">
    <source>
        <dbReference type="ARBA" id="ARBA00004123"/>
    </source>
</evidence>
<dbReference type="GO" id="GO:0000278">
    <property type="term" value="P:mitotic cell cycle"/>
    <property type="evidence" value="ECO:0007669"/>
    <property type="project" value="InterPro"/>
</dbReference>
<comment type="subcellular location">
    <subcellularLocation>
        <location evidence="2">Cytoplasm</location>
    </subcellularLocation>
    <subcellularLocation>
        <location evidence="1">Nucleus</location>
    </subcellularLocation>
</comment>
<protein>
    <recommendedName>
        <fullName evidence="6">WPP domain-containing protein</fullName>
    </recommendedName>
</protein>
<dbReference type="Proteomes" id="UP001188597">
    <property type="component" value="Unassembled WGS sequence"/>
</dbReference>
<feature type="region of interest" description="Disordered" evidence="5">
    <location>
        <begin position="1"/>
        <end position="72"/>
    </location>
</feature>
<dbReference type="PANTHER" id="PTHR34362:SF1">
    <property type="entry name" value="WPP DOMAIN-CONTAINING PROTEIN 1-RELATED"/>
    <property type="match status" value="1"/>
</dbReference>
<keyword evidence="3" id="KW-0963">Cytoplasm</keyword>
<proteinExistence type="predicted"/>
<evidence type="ECO:0000256" key="5">
    <source>
        <dbReference type="SAM" id="MobiDB-lite"/>
    </source>
</evidence>
<evidence type="ECO:0000259" key="6">
    <source>
        <dbReference type="Pfam" id="PF13943"/>
    </source>
</evidence>
<feature type="compositionally biased region" description="Low complexity" evidence="5">
    <location>
        <begin position="157"/>
        <end position="177"/>
    </location>
</feature>
<evidence type="ECO:0000313" key="8">
    <source>
        <dbReference type="Proteomes" id="UP001188597"/>
    </source>
</evidence>
<keyword evidence="8" id="KW-1185">Reference proteome</keyword>
<dbReference type="InterPro" id="IPR038214">
    <property type="entry name" value="WPP_sf"/>
</dbReference>
<dbReference type="Gene3D" id="1.10.246.200">
    <property type="entry name" value="WPP domain"/>
    <property type="match status" value="1"/>
</dbReference>